<comment type="subcellular location">
    <subcellularLocation>
        <location evidence="1">Membrane</location>
        <topology evidence="1">Multi-pass membrane protein</topology>
    </subcellularLocation>
</comment>
<keyword evidence="8" id="KW-1185">Reference proteome</keyword>
<sequence>MDLHKPVDLTNRSIDDLTSEEKWRLEHQKIHEQHKGHEKMHAEMVIILIVTVIVAQVVLIEWKKRHYRSYSIVTLLGMWVVPIILCLRNHWWRFIFTWLLFSCITGLIVRKALQKPIDRTTPRLVYKWFLLLYKLSYVLGLVGYFIMMATFFGLNLLFNAKPNDWMDCGLIFIFYGLYYGVLGRDISEICSDKMAAHIGYYSPQGISTRSLDNNVCAVCGNKLLVAEDEEGVLENTYKLSCNHV</sequence>
<dbReference type="GO" id="GO:0036503">
    <property type="term" value="P:ERAD pathway"/>
    <property type="evidence" value="ECO:0007669"/>
    <property type="project" value="TreeGrafter"/>
</dbReference>
<dbReference type="GO" id="GO:0005789">
    <property type="term" value="C:endoplasmic reticulum membrane"/>
    <property type="evidence" value="ECO:0007669"/>
    <property type="project" value="TreeGrafter"/>
</dbReference>
<feature type="transmembrane region" description="Helical" evidence="6">
    <location>
        <begin position="40"/>
        <end position="60"/>
    </location>
</feature>
<feature type="transmembrane region" description="Helical" evidence="6">
    <location>
        <begin position="67"/>
        <end position="85"/>
    </location>
</feature>
<feature type="transmembrane region" description="Helical" evidence="6">
    <location>
        <begin position="91"/>
        <end position="109"/>
    </location>
</feature>
<dbReference type="GO" id="GO:0061630">
    <property type="term" value="F:ubiquitin protein ligase activity"/>
    <property type="evidence" value="ECO:0007669"/>
    <property type="project" value="TreeGrafter"/>
</dbReference>
<protein>
    <recommendedName>
        <fullName evidence="9">RING finger protein 121</fullName>
    </recommendedName>
</protein>
<dbReference type="PANTHER" id="PTHR13407:SF0">
    <property type="entry name" value="FI05221P"/>
    <property type="match status" value="1"/>
</dbReference>
<dbReference type="Proteomes" id="UP001152888">
    <property type="component" value="Unassembled WGS sequence"/>
</dbReference>
<name>A0A9P0PSL9_ACAOB</name>
<organism evidence="7 8">
    <name type="scientific">Acanthoscelides obtectus</name>
    <name type="common">Bean weevil</name>
    <name type="synonym">Bruchus obtectus</name>
    <dbReference type="NCBI Taxonomy" id="200917"/>
    <lineage>
        <taxon>Eukaryota</taxon>
        <taxon>Metazoa</taxon>
        <taxon>Ecdysozoa</taxon>
        <taxon>Arthropoda</taxon>
        <taxon>Hexapoda</taxon>
        <taxon>Insecta</taxon>
        <taxon>Pterygota</taxon>
        <taxon>Neoptera</taxon>
        <taxon>Endopterygota</taxon>
        <taxon>Coleoptera</taxon>
        <taxon>Polyphaga</taxon>
        <taxon>Cucujiformia</taxon>
        <taxon>Chrysomeloidea</taxon>
        <taxon>Chrysomelidae</taxon>
        <taxon>Bruchinae</taxon>
        <taxon>Bruchini</taxon>
        <taxon>Acanthoscelides</taxon>
    </lineage>
</organism>
<evidence type="ECO:0000313" key="7">
    <source>
        <dbReference type="EMBL" id="CAH1996245.1"/>
    </source>
</evidence>
<feature type="transmembrane region" description="Helical" evidence="6">
    <location>
        <begin position="130"/>
        <end position="158"/>
    </location>
</feature>
<dbReference type="InterPro" id="IPR040176">
    <property type="entry name" value="RNF121/RNF175"/>
</dbReference>
<keyword evidence="2 6" id="KW-0812">Transmembrane</keyword>
<keyword evidence="4 6" id="KW-1133">Transmembrane helix</keyword>
<dbReference type="PANTHER" id="PTHR13407">
    <property type="entry name" value="RNF121 PROTEIN"/>
    <property type="match status" value="1"/>
</dbReference>
<evidence type="ECO:0000313" key="8">
    <source>
        <dbReference type="Proteomes" id="UP001152888"/>
    </source>
</evidence>
<evidence type="ECO:0000256" key="2">
    <source>
        <dbReference type="ARBA" id="ARBA00022692"/>
    </source>
</evidence>
<dbReference type="EMBL" id="CAKOFQ010007254">
    <property type="protein sequence ID" value="CAH1996245.1"/>
    <property type="molecule type" value="Genomic_DNA"/>
</dbReference>
<evidence type="ECO:0000256" key="6">
    <source>
        <dbReference type="SAM" id="Phobius"/>
    </source>
</evidence>
<evidence type="ECO:0000256" key="5">
    <source>
        <dbReference type="ARBA" id="ARBA00023136"/>
    </source>
</evidence>
<accession>A0A9P0PSL9</accession>
<comment type="caution">
    <text evidence="7">The sequence shown here is derived from an EMBL/GenBank/DDBJ whole genome shotgun (WGS) entry which is preliminary data.</text>
</comment>
<dbReference type="GO" id="GO:0000139">
    <property type="term" value="C:Golgi membrane"/>
    <property type="evidence" value="ECO:0007669"/>
    <property type="project" value="TreeGrafter"/>
</dbReference>
<dbReference type="AlphaFoldDB" id="A0A9P0PSL9"/>
<evidence type="ECO:0000256" key="4">
    <source>
        <dbReference type="ARBA" id="ARBA00022989"/>
    </source>
</evidence>
<gene>
    <name evidence="7" type="ORF">ACAOBT_LOCUS23113</name>
</gene>
<evidence type="ECO:0000256" key="1">
    <source>
        <dbReference type="ARBA" id="ARBA00004141"/>
    </source>
</evidence>
<dbReference type="GO" id="GO:0046872">
    <property type="term" value="F:metal ion binding"/>
    <property type="evidence" value="ECO:0007669"/>
    <property type="project" value="UniProtKB-KW"/>
</dbReference>
<proteinExistence type="predicted"/>
<feature type="transmembrane region" description="Helical" evidence="6">
    <location>
        <begin position="164"/>
        <end position="182"/>
    </location>
</feature>
<reference evidence="7" key="1">
    <citation type="submission" date="2022-03" db="EMBL/GenBank/DDBJ databases">
        <authorList>
            <person name="Sayadi A."/>
        </authorList>
    </citation>
    <scope>NUCLEOTIDE SEQUENCE</scope>
</reference>
<keyword evidence="5 6" id="KW-0472">Membrane</keyword>
<evidence type="ECO:0000256" key="3">
    <source>
        <dbReference type="ARBA" id="ARBA00022723"/>
    </source>
</evidence>
<evidence type="ECO:0008006" key="9">
    <source>
        <dbReference type="Google" id="ProtNLM"/>
    </source>
</evidence>
<keyword evidence="3" id="KW-0479">Metal-binding</keyword>